<keyword evidence="7" id="KW-1185">Reference proteome</keyword>
<protein>
    <submittedName>
        <fullName evidence="6">Sphingomyelin phosphodiesterase</fullName>
        <ecNumber evidence="6">3.1.4.12</ecNumber>
    </submittedName>
</protein>
<reference evidence="6" key="1">
    <citation type="submission" date="2023-01" db="EMBL/GenBank/DDBJ databases">
        <title>Draft genome sequence of Nocardiopsis sp. LSu2-4 isolated from halophytes.</title>
        <authorList>
            <person name="Duangmal K."/>
            <person name="Chantavorakit T."/>
        </authorList>
    </citation>
    <scope>NUCLEOTIDE SEQUENCE</scope>
    <source>
        <strain evidence="6">LSu2-4</strain>
    </source>
</reference>
<dbReference type="GO" id="GO:0004767">
    <property type="term" value="F:sphingomyelin phosphodiesterase activity"/>
    <property type="evidence" value="ECO:0007669"/>
    <property type="project" value="UniProtKB-EC"/>
</dbReference>
<dbReference type="EC" id="3.1.4.12" evidence="6"/>
<evidence type="ECO:0000313" key="7">
    <source>
        <dbReference type="Proteomes" id="UP001165685"/>
    </source>
</evidence>
<dbReference type="Pfam" id="PF03372">
    <property type="entry name" value="Exo_endo_phos"/>
    <property type="match status" value="1"/>
</dbReference>
<feature type="domain" description="Endonuclease/exonuclease/phosphatase" evidence="5">
    <location>
        <begin position="33"/>
        <end position="308"/>
    </location>
</feature>
<dbReference type="NCBIfam" id="TIGR03395">
    <property type="entry name" value="sphingomy"/>
    <property type="match status" value="1"/>
</dbReference>
<evidence type="ECO:0000259" key="5">
    <source>
        <dbReference type="Pfam" id="PF03372"/>
    </source>
</evidence>
<evidence type="ECO:0000313" key="6">
    <source>
        <dbReference type="EMBL" id="MDA2805459.1"/>
    </source>
</evidence>
<dbReference type="PANTHER" id="PTHR16320:SF23">
    <property type="entry name" value="SPHINGOMYELINASE C 1"/>
    <property type="match status" value="1"/>
</dbReference>
<dbReference type="InterPro" id="IPR005135">
    <property type="entry name" value="Endo/exonuclease/phosphatase"/>
</dbReference>
<dbReference type="PANTHER" id="PTHR16320">
    <property type="entry name" value="SPHINGOMYELINASE FAMILY MEMBER"/>
    <property type="match status" value="1"/>
</dbReference>
<feature type="signal peptide" evidence="4">
    <location>
        <begin position="1"/>
        <end position="17"/>
    </location>
</feature>
<evidence type="ECO:0000256" key="4">
    <source>
        <dbReference type="SAM" id="SignalP"/>
    </source>
</evidence>
<dbReference type="SUPFAM" id="SSF56219">
    <property type="entry name" value="DNase I-like"/>
    <property type="match status" value="1"/>
</dbReference>
<evidence type="ECO:0000256" key="2">
    <source>
        <dbReference type="ARBA" id="ARBA00022729"/>
    </source>
</evidence>
<dbReference type="Proteomes" id="UP001165685">
    <property type="component" value="Unassembled WGS sequence"/>
</dbReference>
<comment type="similarity">
    <text evidence="1">Belongs to the neutral sphingomyelinase family.</text>
</comment>
<evidence type="ECO:0000256" key="1">
    <source>
        <dbReference type="ARBA" id="ARBA00006335"/>
    </source>
</evidence>
<feature type="chain" id="PRO_5046664379" evidence="4">
    <location>
        <begin position="18"/>
        <end position="314"/>
    </location>
</feature>
<name>A0ABT4TMI0_9ACTN</name>
<evidence type="ECO:0000256" key="3">
    <source>
        <dbReference type="ARBA" id="ARBA00022801"/>
    </source>
</evidence>
<keyword evidence="3 6" id="KW-0378">Hydrolase</keyword>
<dbReference type="EMBL" id="JAQFWP010000021">
    <property type="protein sequence ID" value="MDA2805459.1"/>
    <property type="molecule type" value="Genomic_DNA"/>
</dbReference>
<sequence>MFALALGTALGAPTAVAAPPAAAADASDAPRIATYNVFFMSENLYPNWGQDRRADLIAEDGVVSGQDVVVLQEAFDNSSSERLIDNLSGEYPYATPVVGRSTAGWDRTDGYRWETSEDGGVAVLSRWPIVRQEQYIYEDACGGDWFSGKGFAYVELDTPDGPLHVVGTHLQSEDDGCAGDLDVDVRWSQLDRIATVLEDKAVPDDEPVYVAGDLNVIGGSAEYEAMIGQLGAVRPDYTGHAYSFDTATNSIAADRYGDWPGEQLDHVLPIANGAAPAAYTNRTEEVHSEPWTVTSGGKDYTYTDHSDHYPVFGG</sequence>
<dbReference type="RefSeq" id="WP_270678152.1">
    <property type="nucleotide sequence ID" value="NZ_JAQFWP010000021.1"/>
</dbReference>
<proteinExistence type="inferred from homology"/>
<dbReference type="InterPro" id="IPR036691">
    <property type="entry name" value="Endo/exonu/phosph_ase_sf"/>
</dbReference>
<organism evidence="6 7">
    <name type="scientific">Nocardiopsis suaedae</name>
    <dbReference type="NCBI Taxonomy" id="3018444"/>
    <lineage>
        <taxon>Bacteria</taxon>
        <taxon>Bacillati</taxon>
        <taxon>Actinomycetota</taxon>
        <taxon>Actinomycetes</taxon>
        <taxon>Streptosporangiales</taxon>
        <taxon>Nocardiopsidaceae</taxon>
        <taxon>Nocardiopsis</taxon>
    </lineage>
</organism>
<accession>A0ABT4TMI0</accession>
<dbReference type="CDD" id="cd09078">
    <property type="entry name" value="nSMase"/>
    <property type="match status" value="1"/>
</dbReference>
<dbReference type="Gene3D" id="3.60.10.10">
    <property type="entry name" value="Endonuclease/exonuclease/phosphatase"/>
    <property type="match status" value="1"/>
</dbReference>
<comment type="caution">
    <text evidence="6">The sequence shown here is derived from an EMBL/GenBank/DDBJ whole genome shotgun (WGS) entry which is preliminary data.</text>
</comment>
<gene>
    <name evidence="6" type="primary">sph</name>
    <name evidence="6" type="ORF">O4U47_13135</name>
</gene>
<dbReference type="InterPro" id="IPR038772">
    <property type="entry name" value="Sph/SMPD2-like"/>
</dbReference>
<keyword evidence="2 4" id="KW-0732">Signal</keyword>
<dbReference type="InterPro" id="IPR017766">
    <property type="entry name" value="Sphingomyelinase/PLipase_C"/>
</dbReference>